<dbReference type="GO" id="GO:0005634">
    <property type="term" value="C:nucleus"/>
    <property type="evidence" value="ECO:0007669"/>
    <property type="project" value="TreeGrafter"/>
</dbReference>
<dbReference type="SUPFAM" id="SSF48371">
    <property type="entry name" value="ARM repeat"/>
    <property type="match status" value="1"/>
</dbReference>
<feature type="domain" description="26S proteasome regulatory subunit RPN2 C-terminal" evidence="8">
    <location>
        <begin position="847"/>
        <end position="1029"/>
    </location>
</feature>
<dbReference type="InterPro" id="IPR048570">
    <property type="entry name" value="PSMD1_RPN2_N"/>
</dbReference>
<dbReference type="GO" id="GO:0008540">
    <property type="term" value="C:proteasome regulatory particle, base subcomplex"/>
    <property type="evidence" value="ECO:0007669"/>
    <property type="project" value="UniProtKB-UniRule"/>
</dbReference>
<dbReference type="PANTHER" id="PTHR10943:SF2">
    <property type="entry name" value="26S PROTEASOME NON-ATPASE REGULATORY SUBUNIT 1"/>
    <property type="match status" value="1"/>
</dbReference>
<feature type="compositionally biased region" description="Acidic residues" evidence="7">
    <location>
        <begin position="1081"/>
        <end position="1090"/>
    </location>
</feature>
<dbReference type="Pfam" id="PF18004">
    <property type="entry name" value="RPN2_C"/>
    <property type="match status" value="1"/>
</dbReference>
<comment type="similarity">
    <text evidence="2 6">Belongs to the proteasome subunit S1 family.</text>
</comment>
<evidence type="ECO:0000259" key="8">
    <source>
        <dbReference type="Pfam" id="PF18004"/>
    </source>
</evidence>
<evidence type="ECO:0000256" key="2">
    <source>
        <dbReference type="ARBA" id="ARBA00006308"/>
    </source>
</evidence>
<dbReference type="Proteomes" id="UP000267821">
    <property type="component" value="Unassembled WGS sequence"/>
</dbReference>
<feature type="compositionally biased region" description="Polar residues" evidence="7">
    <location>
        <begin position="1057"/>
        <end position="1066"/>
    </location>
</feature>
<comment type="function">
    <text evidence="1 6">Acts as a regulatory subunit of the 26S proteasome which is involved in the ATP-dependent degradation of ubiquitinated proteins.</text>
</comment>
<feature type="compositionally biased region" description="Polar residues" evidence="7">
    <location>
        <begin position="360"/>
        <end position="372"/>
    </location>
</feature>
<dbReference type="GO" id="GO:0034515">
    <property type="term" value="C:proteasome storage granule"/>
    <property type="evidence" value="ECO:0007669"/>
    <property type="project" value="TreeGrafter"/>
</dbReference>
<organism evidence="10 11">
    <name type="scientific">Terfezia boudieri ATCC MYA-4762</name>
    <dbReference type="NCBI Taxonomy" id="1051890"/>
    <lineage>
        <taxon>Eukaryota</taxon>
        <taxon>Fungi</taxon>
        <taxon>Dikarya</taxon>
        <taxon>Ascomycota</taxon>
        <taxon>Pezizomycotina</taxon>
        <taxon>Pezizomycetes</taxon>
        <taxon>Pezizales</taxon>
        <taxon>Pezizaceae</taxon>
        <taxon>Terfezia</taxon>
    </lineage>
</organism>
<feature type="region of interest" description="Disordered" evidence="7">
    <location>
        <begin position="1057"/>
        <end position="1107"/>
    </location>
</feature>
<dbReference type="Pfam" id="PF21505">
    <property type="entry name" value="RPN2_N"/>
    <property type="match status" value="2"/>
</dbReference>
<dbReference type="STRING" id="1051890.A0A3N4LXP9"/>
<sequence>MVGLVSAAGLIGLLDEPNDEIKCYALKQLDASVHQFWAELADHVSKIEELYESSDFPEKELAALVTSKIYYHLQEYDESMAFALGAGDLFHITAKSEYEETMIEKCIEKYIAISTQNANILEASSNPPTFSTEDFPASFRSSSNRKRSLLDSEDLEVEKIDPRLENVVEKLFRSCFETKDYRPAIGIAIEARRLDVVEEGIRLASERGKRAAKGRQTNDGAEKDQGLELMEYVLEIAMSVVQEITLRNKLLRLLVDLFLAQPSPDYFSISKCVIHLDDHSLAAKILQDLISKGDSKSLLMAYQIAFDLDSSATQEFLQKVASELPASDDDSQETDNGSSVAATAGDSMDDDDDANERTKLLSSGSAKSSTPYAATQPKYYRAIRQILRGTKSIELNLEFLYRNNHTDMTILNKVKESLEARNSIFHNAVTFSNAFMNAGTTSDGFFRQNLEWLGKAVNWSKFSATAALGVIHKGNLSQGMKLLEPYLPRQGVAAGSAYSQGGSLYALGLIYANHGTDVLDFLRTQFKNTSDETVQHGGALGLGVAGMATGSLLLYEELKVVLWTDSAIAGEAVGLAMGLVMLGTGNIKALEDMIQYSHETQHEKIIRGLAVGMALIMFGRQEAADDLINGLLEDPDPILRYGGILAIAMAYCGSGTNKAIRQLLHVAVSDVNDDVRRVAVLSLGFILFRKPNAVPRMVELLSESYNPHVRYGASMALGIACAGTGLDEAIDLLEPMLKDPTDFVRQGALISMAMILVQHNEQINPKVATIRKMFEKVVGEKHEDAMAKFGAAAALGIIDAGGRNVTIGLQTPTGSLNVSGIVGMVVFTQYWYWFPLTHFLSLSFVPTSIIGLDENLNIPDFRFYCNTKPSLFDYPPKVEEATEKAVEKVATAVLSTTNKARQRAKRSEKEKAAKEAANKGDSMQIDEAPSAPVTPAPSGAAAGDKMDIEEEGASEKKDEGATEQEKTAEKKAKAEKETPGYWIDNLSRVLPQQLKYISFPEDGRYVPVKKPTGGILLLHDRHPDQPAQLMEQKSRKPAASAGPGNAVAVGITPAGTSPMLTASQGEVGSGGAEAAIHILNAEDDDGDEDAPLPHEFEYESGDEGDDD</sequence>
<evidence type="ECO:0000256" key="1">
    <source>
        <dbReference type="ARBA" id="ARBA00002187"/>
    </source>
</evidence>
<feature type="region of interest" description="Disordered" evidence="7">
    <location>
        <begin position="324"/>
        <end position="372"/>
    </location>
</feature>
<feature type="region of interest" description="Disordered" evidence="7">
    <location>
        <begin position="897"/>
        <end position="976"/>
    </location>
</feature>
<dbReference type="InParanoid" id="A0A3N4LXP9"/>
<name>A0A3N4LXP9_9PEZI</name>
<feature type="domain" description="26S proteasome non-ATPase regulatory subunit 1/RPN2 N-terminal" evidence="9">
    <location>
        <begin position="151"/>
        <end position="331"/>
    </location>
</feature>
<gene>
    <name evidence="10" type="ORF">L211DRAFT_803448</name>
</gene>
<evidence type="ECO:0000256" key="5">
    <source>
        <dbReference type="ARBA" id="ARBA00022942"/>
    </source>
</evidence>
<dbReference type="InterPro" id="IPR040623">
    <property type="entry name" value="RPN2_C"/>
</dbReference>
<dbReference type="InterPro" id="IPR002015">
    <property type="entry name" value="Proteasome/cyclosome_rpt"/>
</dbReference>
<dbReference type="GO" id="GO:0043161">
    <property type="term" value="P:proteasome-mediated ubiquitin-dependent protein catabolic process"/>
    <property type="evidence" value="ECO:0007669"/>
    <property type="project" value="TreeGrafter"/>
</dbReference>
<evidence type="ECO:0000259" key="9">
    <source>
        <dbReference type="Pfam" id="PF21505"/>
    </source>
</evidence>
<dbReference type="OrthoDB" id="261572at2759"/>
<feature type="domain" description="26S proteasome non-ATPase regulatory subunit 1/RPN2 N-terminal" evidence="9">
    <location>
        <begin position="6"/>
        <end position="120"/>
    </location>
</feature>
<dbReference type="FunFam" id="1.25.10.10:FF:000017">
    <property type="entry name" value="26S proteasome non-ATPase regulatory subunit 1"/>
    <property type="match status" value="1"/>
</dbReference>
<dbReference type="GO" id="GO:0030234">
    <property type="term" value="F:enzyme regulator activity"/>
    <property type="evidence" value="ECO:0007669"/>
    <property type="project" value="UniProtKB-UniRule"/>
</dbReference>
<dbReference type="EMBL" id="ML121531">
    <property type="protein sequence ID" value="RPB27676.1"/>
    <property type="molecule type" value="Genomic_DNA"/>
</dbReference>
<proteinExistence type="inferred from homology"/>
<dbReference type="InterPro" id="IPR016024">
    <property type="entry name" value="ARM-type_fold"/>
</dbReference>
<protein>
    <recommendedName>
        <fullName evidence="3 6">26S proteasome regulatory subunit RPN2</fullName>
    </recommendedName>
</protein>
<evidence type="ECO:0000256" key="4">
    <source>
        <dbReference type="ARBA" id="ARBA00022737"/>
    </source>
</evidence>
<dbReference type="GO" id="GO:0042176">
    <property type="term" value="P:regulation of protein catabolic process"/>
    <property type="evidence" value="ECO:0007669"/>
    <property type="project" value="UniProtKB-UniRule"/>
</dbReference>
<reference evidence="10 11" key="1">
    <citation type="journal article" date="2018" name="Nat. Ecol. Evol.">
        <title>Pezizomycetes genomes reveal the molecular basis of ectomycorrhizal truffle lifestyle.</title>
        <authorList>
            <person name="Murat C."/>
            <person name="Payen T."/>
            <person name="Noel B."/>
            <person name="Kuo A."/>
            <person name="Morin E."/>
            <person name="Chen J."/>
            <person name="Kohler A."/>
            <person name="Krizsan K."/>
            <person name="Balestrini R."/>
            <person name="Da Silva C."/>
            <person name="Montanini B."/>
            <person name="Hainaut M."/>
            <person name="Levati E."/>
            <person name="Barry K.W."/>
            <person name="Belfiori B."/>
            <person name="Cichocki N."/>
            <person name="Clum A."/>
            <person name="Dockter R.B."/>
            <person name="Fauchery L."/>
            <person name="Guy J."/>
            <person name="Iotti M."/>
            <person name="Le Tacon F."/>
            <person name="Lindquist E.A."/>
            <person name="Lipzen A."/>
            <person name="Malagnac F."/>
            <person name="Mello A."/>
            <person name="Molinier V."/>
            <person name="Miyauchi S."/>
            <person name="Poulain J."/>
            <person name="Riccioni C."/>
            <person name="Rubini A."/>
            <person name="Sitrit Y."/>
            <person name="Splivallo R."/>
            <person name="Traeger S."/>
            <person name="Wang M."/>
            <person name="Zifcakova L."/>
            <person name="Wipf D."/>
            <person name="Zambonelli A."/>
            <person name="Paolocci F."/>
            <person name="Nowrousian M."/>
            <person name="Ottonello S."/>
            <person name="Baldrian P."/>
            <person name="Spatafora J.W."/>
            <person name="Henrissat B."/>
            <person name="Nagy L.G."/>
            <person name="Aury J.M."/>
            <person name="Wincker P."/>
            <person name="Grigoriev I.V."/>
            <person name="Bonfante P."/>
            <person name="Martin F.M."/>
        </authorList>
    </citation>
    <scope>NUCLEOTIDE SEQUENCE [LARGE SCALE GENOMIC DNA]</scope>
    <source>
        <strain evidence="10 11">ATCC MYA-4762</strain>
    </source>
</reference>
<evidence type="ECO:0000256" key="3">
    <source>
        <dbReference type="ARBA" id="ARBA00015684"/>
    </source>
</evidence>
<accession>A0A3N4LXP9</accession>
<dbReference type="Pfam" id="PF01851">
    <property type="entry name" value="PC_rep"/>
    <property type="match status" value="3"/>
</dbReference>
<dbReference type="PIRSF" id="PIRSF015947">
    <property type="entry name" value="26S_Psome_Rpn2"/>
    <property type="match status" value="1"/>
</dbReference>
<dbReference type="Gene3D" id="1.25.10.10">
    <property type="entry name" value="Leucine-rich Repeat Variant"/>
    <property type="match status" value="1"/>
</dbReference>
<feature type="compositionally biased region" description="Basic and acidic residues" evidence="7">
    <location>
        <begin position="905"/>
        <end position="918"/>
    </location>
</feature>
<keyword evidence="4" id="KW-0677">Repeat</keyword>
<feature type="compositionally biased region" description="Basic and acidic residues" evidence="7">
    <location>
        <begin position="953"/>
        <end position="976"/>
    </location>
</feature>
<dbReference type="InterPro" id="IPR011989">
    <property type="entry name" value="ARM-like"/>
</dbReference>
<evidence type="ECO:0000313" key="11">
    <source>
        <dbReference type="Proteomes" id="UP000267821"/>
    </source>
</evidence>
<dbReference type="Pfam" id="PF13646">
    <property type="entry name" value="HEAT_2"/>
    <property type="match status" value="1"/>
</dbReference>
<evidence type="ECO:0000256" key="7">
    <source>
        <dbReference type="SAM" id="MobiDB-lite"/>
    </source>
</evidence>
<dbReference type="FunCoup" id="A0A3N4LXP9">
    <property type="interactions" value="1400"/>
</dbReference>
<dbReference type="AlphaFoldDB" id="A0A3N4LXP9"/>
<dbReference type="InterPro" id="IPR016642">
    <property type="entry name" value="26S_Psome_Rpn2"/>
</dbReference>
<evidence type="ECO:0000313" key="10">
    <source>
        <dbReference type="EMBL" id="RPB27676.1"/>
    </source>
</evidence>
<keyword evidence="11" id="KW-1185">Reference proteome</keyword>
<evidence type="ECO:0000256" key="6">
    <source>
        <dbReference type="PIRNR" id="PIRNR015947"/>
    </source>
</evidence>
<keyword evidence="5 6" id="KW-0647">Proteasome</keyword>
<dbReference type="PANTHER" id="PTHR10943">
    <property type="entry name" value="26S PROTEASOME NON-ATPASE REGULATORY SUBUNIT"/>
    <property type="match status" value="1"/>
</dbReference>
<feature type="compositionally biased region" description="Acidic residues" evidence="7">
    <location>
        <begin position="1098"/>
        <end position="1107"/>
    </location>
</feature>